<dbReference type="Gene3D" id="3.40.50.300">
    <property type="entry name" value="P-loop containing nucleotide triphosphate hydrolases"/>
    <property type="match status" value="1"/>
</dbReference>
<dbReference type="PANTHER" id="PTHR10605:SF56">
    <property type="entry name" value="BIFUNCTIONAL HEPARAN SULFATE N-DEACETYLASE_N-SULFOTRANSFERASE"/>
    <property type="match status" value="1"/>
</dbReference>
<keyword evidence="5" id="KW-1185">Reference proteome</keyword>
<dbReference type="Proteomes" id="UP000199152">
    <property type="component" value="Unassembled WGS sequence"/>
</dbReference>
<organism evidence="4 5">
    <name type="scientific">Geodermatophilus ruber</name>
    <dbReference type="NCBI Taxonomy" id="504800"/>
    <lineage>
        <taxon>Bacteria</taxon>
        <taxon>Bacillati</taxon>
        <taxon>Actinomycetota</taxon>
        <taxon>Actinomycetes</taxon>
        <taxon>Geodermatophilales</taxon>
        <taxon>Geodermatophilaceae</taxon>
        <taxon>Geodermatophilus</taxon>
    </lineage>
</organism>
<evidence type="ECO:0000256" key="2">
    <source>
        <dbReference type="ARBA" id="ARBA00023180"/>
    </source>
</evidence>
<dbReference type="STRING" id="504800.SAMN04488085_108156"/>
<gene>
    <name evidence="4" type="ORF">SAMN04488085_108156</name>
</gene>
<keyword evidence="1 4" id="KW-0808">Transferase</keyword>
<dbReference type="SUPFAM" id="SSF52540">
    <property type="entry name" value="P-loop containing nucleoside triphosphate hydrolases"/>
    <property type="match status" value="1"/>
</dbReference>
<dbReference type="InParanoid" id="A0A1I4G4V1"/>
<dbReference type="InterPro" id="IPR000863">
    <property type="entry name" value="Sulfotransferase_dom"/>
</dbReference>
<dbReference type="InterPro" id="IPR027417">
    <property type="entry name" value="P-loop_NTPase"/>
</dbReference>
<protein>
    <submittedName>
        <fullName evidence="4">Sulfotransferase domain-containing protein</fullName>
    </submittedName>
</protein>
<sequence length="306" mass="34963">MTGDARDPHLRAGTGVATAGRLPTFLLIGAMKAGTTSLYHYLSAHPQVATPRYKAPEFFVAESNWHRGIDWYRRQFPPPGPEILAVGEASNLYTKYPRYAGVPARIATHLPDVRLVYVVRDPVSRIRSHYQHRVAEGREKAAFAEAVFADPAYLDYSRYALQIEQYLEHFPREQLLVITSEELRSDRQVTMRRVYDFIGVDPDFAPADLDRDFYRTEDRPARSLVPLRVRRGLKRRFPRTRRFKELESNTLSRIRRVTGRSGGRTGPPPRVDIADALRERIGAVLADDVRRLRAHLGPDFDGWGIA</sequence>
<reference evidence="4 5" key="1">
    <citation type="submission" date="2016-10" db="EMBL/GenBank/DDBJ databases">
        <authorList>
            <person name="de Groot N.N."/>
        </authorList>
    </citation>
    <scope>NUCLEOTIDE SEQUENCE [LARGE SCALE GENOMIC DNA]</scope>
    <source>
        <strain evidence="4 5">DSM 45317</strain>
    </source>
</reference>
<feature type="domain" description="Sulfotransferase" evidence="3">
    <location>
        <begin position="24"/>
        <end position="201"/>
    </location>
</feature>
<evidence type="ECO:0000313" key="5">
    <source>
        <dbReference type="Proteomes" id="UP000199152"/>
    </source>
</evidence>
<dbReference type="AlphaFoldDB" id="A0A1I4G4V1"/>
<dbReference type="OrthoDB" id="4508169at2"/>
<evidence type="ECO:0000313" key="4">
    <source>
        <dbReference type="EMBL" id="SFL25118.1"/>
    </source>
</evidence>
<keyword evidence="2" id="KW-0325">Glycoprotein</keyword>
<dbReference type="InterPro" id="IPR037359">
    <property type="entry name" value="NST/OST"/>
</dbReference>
<proteinExistence type="predicted"/>
<dbReference type="PANTHER" id="PTHR10605">
    <property type="entry name" value="HEPARAN SULFATE SULFOTRANSFERASE"/>
    <property type="match status" value="1"/>
</dbReference>
<dbReference type="GO" id="GO:0008146">
    <property type="term" value="F:sulfotransferase activity"/>
    <property type="evidence" value="ECO:0007669"/>
    <property type="project" value="InterPro"/>
</dbReference>
<accession>A0A1I4G4V1</accession>
<name>A0A1I4G4V1_9ACTN</name>
<evidence type="ECO:0000259" key="3">
    <source>
        <dbReference type="Pfam" id="PF00685"/>
    </source>
</evidence>
<dbReference type="RefSeq" id="WP_091325758.1">
    <property type="nucleotide sequence ID" value="NZ_FOSW01000008.1"/>
</dbReference>
<dbReference type="EMBL" id="FOSW01000008">
    <property type="protein sequence ID" value="SFL25118.1"/>
    <property type="molecule type" value="Genomic_DNA"/>
</dbReference>
<evidence type="ECO:0000256" key="1">
    <source>
        <dbReference type="ARBA" id="ARBA00022679"/>
    </source>
</evidence>
<dbReference type="Pfam" id="PF00685">
    <property type="entry name" value="Sulfotransfer_1"/>
    <property type="match status" value="1"/>
</dbReference>